<dbReference type="SMART" id="SM00637">
    <property type="entry name" value="CBD_II"/>
    <property type="match status" value="4"/>
</dbReference>
<gene>
    <name evidence="8" type="ORF">HNO51_05455</name>
</gene>
<evidence type="ECO:0000256" key="2">
    <source>
        <dbReference type="ARBA" id="ARBA00004613"/>
    </source>
</evidence>
<dbReference type="Pfam" id="PF00553">
    <property type="entry name" value="CBM_2"/>
    <property type="match status" value="4"/>
</dbReference>
<dbReference type="InterPro" id="IPR011049">
    <property type="entry name" value="Serralysin-like_metalloprot_C"/>
</dbReference>
<evidence type="ECO:0000256" key="4">
    <source>
        <dbReference type="ARBA" id="ARBA00022737"/>
    </source>
</evidence>
<dbReference type="Proteomes" id="UP000671868">
    <property type="component" value="Chromosome"/>
</dbReference>
<dbReference type="PRINTS" id="PR00313">
    <property type="entry name" value="CABNDNGRPT"/>
</dbReference>
<dbReference type="Pfam" id="PF08548">
    <property type="entry name" value="Peptidase_M10_C"/>
    <property type="match status" value="1"/>
</dbReference>
<reference evidence="8 9" key="1">
    <citation type="journal article" date="2021" name="Front. Microbiol.">
        <title>Aerobic Denitrification and Heterotrophic Sulfur Oxidation in the Genus Halomonas Revealed by Six Novel Species Characterizations and Genome-Based Analysis.</title>
        <authorList>
            <person name="Wang L."/>
            <person name="Shao Z."/>
        </authorList>
    </citation>
    <scope>NUCLEOTIDE SEQUENCE [LARGE SCALE GENOMIC DNA]</scope>
    <source>
        <strain evidence="8 9">MCCC 1A11059</strain>
    </source>
</reference>
<dbReference type="SUPFAM" id="SSF49384">
    <property type="entry name" value="Carbohydrate-binding domain"/>
    <property type="match status" value="4"/>
</dbReference>
<accession>A0ABX7W593</accession>
<dbReference type="InterPro" id="IPR013858">
    <property type="entry name" value="Peptidase_M10B_C"/>
</dbReference>
<dbReference type="InterPro" id="IPR050557">
    <property type="entry name" value="RTX_toxin/Mannuronan_C5-epim"/>
</dbReference>
<dbReference type="SUPFAM" id="SSF51126">
    <property type="entry name" value="Pectin lyase-like"/>
    <property type="match status" value="1"/>
</dbReference>
<evidence type="ECO:0000259" key="7">
    <source>
        <dbReference type="PROSITE" id="PS51173"/>
    </source>
</evidence>
<dbReference type="InterPro" id="IPR001919">
    <property type="entry name" value="CBD2"/>
</dbReference>
<evidence type="ECO:0000256" key="1">
    <source>
        <dbReference type="ARBA" id="ARBA00001913"/>
    </source>
</evidence>
<keyword evidence="5" id="KW-0106">Calcium</keyword>
<proteinExistence type="predicted"/>
<protein>
    <recommendedName>
        <fullName evidence="7">CBM2 domain-containing protein</fullName>
    </recommendedName>
</protein>
<feature type="region of interest" description="Disordered" evidence="6">
    <location>
        <begin position="960"/>
        <end position="990"/>
    </location>
</feature>
<dbReference type="Pfam" id="PF00353">
    <property type="entry name" value="HemolysinCabind"/>
    <property type="match status" value="1"/>
</dbReference>
<dbReference type="InterPro" id="IPR011050">
    <property type="entry name" value="Pectin_lyase_fold/virulence"/>
</dbReference>
<dbReference type="InterPro" id="IPR012291">
    <property type="entry name" value="CBM2_carb-bd_dom_sf"/>
</dbReference>
<sequence length="1118" mass="119402">MSARVGYTVTSQWNSGFVFEVTVTNEGTLPIDDYRVGFDLPGSVTDVWGGRISAHEGQRYEIMADDADNDIAPGQAVSFKVKSVDGSSQMPTRFSVNDQPMIVESPEVDEPDSVDEAFIDGVATVEPGVSAAELETLLNGAPKGASVRLAEGEYVYDDSVSVTRSDVSLIGAGSGKTTITFSDTALERDDAHGLLFEGKGTASAGRLQADAAEGNDTLTLESGHGLATGDMVRIWQDNDAEYFEEIGNTSWQGSQYAPLRTSMARVLERDGSTVTLDRGVHFDFDGGEARIQRVDALENVALEGVSINYPLGTPDAGAFNNTLPSLLDYHAVEFNGTVDARVADVEVANGPSVAFVANRSVDLQAENLHAEGAFNKGSGGNGYAYELFESYDGTFTDLSDSGMRHSALFASWRSSVGNDIHVEYTDRDINFHGGQDHDNTVRVSQSVRDPASDNMSPTLWINQGGESFGAPTDPTANQVMFDYVVGSRRNDVVPGSDDGVYLDGARGHDTLLGGAGDDILRGGPGNDRLEGGPGNDTALMMGDYAAYDLQPTPDGGLFLDGWGDDDLLVDVERAVFADGTVLDIESRTVTSGAAPEIPTADEILADDIIRFPDDEAPPETPGEPPADDIAAAVHFESVSRWASGYVMAVEITNETDSNIEDPRIDFELPAEITQFYGANLLAHEGDTYSLALSGDDTLTPGETQRFSFKAYAPESHLPQRLRLDGQELEVDLDQLVAGRESESELGTETSITSNLTSTWSSGYTAEVIVENSSNLAIDSPSISFDLPGEIDTLWNGTATRDGNRYTVSDDNPTTLQPGESWRFSYKAYDTSQALPANAVVEGTPQVPANEPTAVTSNIISEWSGGYTTEVLVENTSTDAIADPVVDFALPTDVDTLWNGVLERDGERYRVSNDDATVLQPGEVWRFSYRVYDEQQHLPDDIVVEGQAEPAKLDPSEIEQVVDSDGNPVTGQPGSTLTGTDGDDTLNGLRGDDYLTGGAGNDRLVGGSGADTLTGGAGADVFTYLSTWDSTPQRQDTLLDFNRLEGDRIDLSAIDANSELEGPQAFTWRGEEGFSGDGGELRNSGNTLQADVNGDGVVDLQLAVLGVNALEQGDLILQS</sequence>
<feature type="domain" description="CBM2" evidence="7">
    <location>
        <begin position="1"/>
        <end position="104"/>
    </location>
</feature>
<feature type="compositionally biased region" description="Low complexity" evidence="6">
    <location>
        <begin position="973"/>
        <end position="988"/>
    </location>
</feature>
<dbReference type="InterPro" id="IPR008965">
    <property type="entry name" value="CBM2/CBM3_carb-bd_dom_sf"/>
</dbReference>
<dbReference type="Gene3D" id="2.60.40.290">
    <property type="match status" value="4"/>
</dbReference>
<dbReference type="PROSITE" id="PS00330">
    <property type="entry name" value="HEMOLYSIN_CALCIUM"/>
    <property type="match status" value="5"/>
</dbReference>
<dbReference type="PANTHER" id="PTHR38340:SF1">
    <property type="entry name" value="S-LAYER PROTEIN"/>
    <property type="match status" value="1"/>
</dbReference>
<dbReference type="SUPFAM" id="SSF51120">
    <property type="entry name" value="beta-Roll"/>
    <property type="match status" value="2"/>
</dbReference>
<dbReference type="InterPro" id="IPR018511">
    <property type="entry name" value="Hemolysin-typ_Ca-bd_CS"/>
</dbReference>
<comment type="cofactor">
    <cofactor evidence="1">
        <name>Ca(2+)</name>
        <dbReference type="ChEBI" id="CHEBI:29108"/>
    </cofactor>
</comment>
<dbReference type="PROSITE" id="PS51173">
    <property type="entry name" value="CBM2"/>
    <property type="match status" value="1"/>
</dbReference>
<name>A0ABX7W593_9GAMM</name>
<evidence type="ECO:0000256" key="6">
    <source>
        <dbReference type="SAM" id="MobiDB-lite"/>
    </source>
</evidence>
<evidence type="ECO:0000313" key="8">
    <source>
        <dbReference type="EMBL" id="QTP54178.1"/>
    </source>
</evidence>
<dbReference type="RefSeq" id="WP_209538680.1">
    <property type="nucleotide sequence ID" value="NZ_CP053381.1"/>
</dbReference>
<keyword evidence="9" id="KW-1185">Reference proteome</keyword>
<keyword evidence="3" id="KW-0964">Secreted</keyword>
<dbReference type="PANTHER" id="PTHR38340">
    <property type="entry name" value="S-LAYER PROTEIN"/>
    <property type="match status" value="1"/>
</dbReference>
<dbReference type="InterPro" id="IPR001343">
    <property type="entry name" value="Hemolysn_Ca-bd"/>
</dbReference>
<dbReference type="Gene3D" id="2.150.10.10">
    <property type="entry name" value="Serralysin-like metalloprotease, C-terminal"/>
    <property type="match status" value="2"/>
</dbReference>
<evidence type="ECO:0000313" key="9">
    <source>
        <dbReference type="Proteomes" id="UP000671868"/>
    </source>
</evidence>
<organism evidence="8 9">
    <name type="scientific">Billgrantia sulfidoxydans</name>
    <dbReference type="NCBI Taxonomy" id="2733484"/>
    <lineage>
        <taxon>Bacteria</taxon>
        <taxon>Pseudomonadati</taxon>
        <taxon>Pseudomonadota</taxon>
        <taxon>Gammaproteobacteria</taxon>
        <taxon>Oceanospirillales</taxon>
        <taxon>Halomonadaceae</taxon>
        <taxon>Billgrantia</taxon>
    </lineage>
</organism>
<evidence type="ECO:0000256" key="3">
    <source>
        <dbReference type="ARBA" id="ARBA00022525"/>
    </source>
</evidence>
<comment type="subcellular location">
    <subcellularLocation>
        <location evidence="2">Secreted</location>
    </subcellularLocation>
</comment>
<evidence type="ECO:0000256" key="5">
    <source>
        <dbReference type="ARBA" id="ARBA00022837"/>
    </source>
</evidence>
<keyword evidence="4" id="KW-0677">Repeat</keyword>
<dbReference type="EMBL" id="CP053381">
    <property type="protein sequence ID" value="QTP54178.1"/>
    <property type="molecule type" value="Genomic_DNA"/>
</dbReference>